<dbReference type="EMBL" id="CABVMM010000007">
    <property type="protein sequence ID" value="VVV00676.1"/>
    <property type="molecule type" value="Genomic_DNA"/>
</dbReference>
<evidence type="ECO:0000313" key="2">
    <source>
        <dbReference type="Proteomes" id="UP000356253"/>
    </source>
</evidence>
<sequence length="204" mass="23232">MKVFIKLASYLFHPIWMPFIGALIFFEITPRFFPDPVVKAKLLAISILTVFIPIVFYFLLKNLNLVDNMMLKTAQERRLPMLFFCLVILTVINFILPEREYIALFYFFSGILYTSMMGLLLVIFKFKVSLHMMGISGVAVFLACLSITYGINLSYLIAFTLFAIGWTASSRIQQKAHSNIELIVGTLIGGLPQFILLIGKNIIL</sequence>
<gene>
    <name evidence="1" type="ORF">FVB9532_01950</name>
</gene>
<protein>
    <submittedName>
        <fullName evidence="1">Uncharacterized protein</fullName>
    </submittedName>
</protein>
<reference evidence="1" key="1">
    <citation type="submission" date="2019-09" db="EMBL/GenBank/DDBJ databases">
        <authorList>
            <person name="Rodrigo-Torres L."/>
            <person name="Arahal R. D."/>
            <person name="Lucena T."/>
        </authorList>
    </citation>
    <scope>NUCLEOTIDE SEQUENCE</scope>
    <source>
        <strain evidence="1">ISS653</strain>
    </source>
</reference>
<keyword evidence="2" id="KW-1185">Reference proteome</keyword>
<dbReference type="Proteomes" id="UP000356253">
    <property type="component" value="Unassembled WGS sequence"/>
</dbReference>
<accession>A0AC61Y850</accession>
<name>A0AC61Y850_9FLAO</name>
<organism evidence="1 2">
    <name type="scientific">Mesonia oceanica</name>
    <dbReference type="NCBI Taxonomy" id="2687242"/>
    <lineage>
        <taxon>Bacteria</taxon>
        <taxon>Pseudomonadati</taxon>
        <taxon>Bacteroidota</taxon>
        <taxon>Flavobacteriia</taxon>
        <taxon>Flavobacteriales</taxon>
        <taxon>Flavobacteriaceae</taxon>
        <taxon>Mesonia</taxon>
    </lineage>
</organism>
<evidence type="ECO:0000313" key="1">
    <source>
        <dbReference type="EMBL" id="VVV00676.1"/>
    </source>
</evidence>
<comment type="caution">
    <text evidence="1">The sequence shown here is derived from an EMBL/GenBank/DDBJ whole genome shotgun (WGS) entry which is preliminary data.</text>
</comment>
<proteinExistence type="predicted"/>